<evidence type="ECO:0000256" key="3">
    <source>
        <dbReference type="ARBA" id="ARBA00022801"/>
    </source>
</evidence>
<sequence length="384" mass="42667">MFTQHILIASLLAILQVPSVAEPVAARDKSRGVVLLERDPAELLKLNQRAAPRNSKRSALFPPDPGGMRGGDSGWLIPLTVFETETGEDTDLFKPLPASLQTIEAFMASLETSVIVERPNGEPILGGLAELNEGKGEGKPVEVTYYHVEEDIALNELEAVLYYQQATAAFRGQEDAFEDTFLSADPAGSSVVQTPLRAATEEGRVVRWTPGSTLTYCVLRWTFGDDQAKYEQICENMKSAAADWSAVCNIQFEHRKEFDEVPRSQTFPKDAEGERAVLFVVAQQEIGSTIARAFFPNDPWYRRMLLIDPDEYYTTKINKIGIIRHELGHVLGCRHEHISPDAPAWISEFCTLESAQNSKPITKFDRASVMHYPCVALLEDGPPD</sequence>
<gene>
    <name evidence="7" type="ORF">HAHE_25270</name>
</gene>
<reference evidence="7 8" key="1">
    <citation type="submission" date="2021-06" db="EMBL/GenBank/DDBJ databases">
        <title>Complete genome of Haloferula helveola possessing various polysaccharide degrading enzymes.</title>
        <authorList>
            <person name="Takami H."/>
            <person name="Huang C."/>
            <person name="Hamasaki K."/>
        </authorList>
    </citation>
    <scope>NUCLEOTIDE SEQUENCE [LARGE SCALE GENOMIC DNA]</scope>
    <source>
        <strain evidence="7 8">CN-1</strain>
    </source>
</reference>
<dbReference type="InterPro" id="IPR001818">
    <property type="entry name" value="Pept_M10_metallopeptidase"/>
</dbReference>
<keyword evidence="3" id="KW-0378">Hydrolase</keyword>
<evidence type="ECO:0000256" key="1">
    <source>
        <dbReference type="ARBA" id="ARBA00022670"/>
    </source>
</evidence>
<dbReference type="Proteomes" id="UP001374893">
    <property type="component" value="Chromosome"/>
</dbReference>
<organism evidence="7 8">
    <name type="scientific">Haloferula helveola</name>
    <dbReference type="NCBI Taxonomy" id="490095"/>
    <lineage>
        <taxon>Bacteria</taxon>
        <taxon>Pseudomonadati</taxon>
        <taxon>Verrucomicrobiota</taxon>
        <taxon>Verrucomicrobiia</taxon>
        <taxon>Verrucomicrobiales</taxon>
        <taxon>Verrucomicrobiaceae</taxon>
        <taxon>Haloferula</taxon>
    </lineage>
</organism>
<evidence type="ECO:0000256" key="5">
    <source>
        <dbReference type="SAM" id="SignalP"/>
    </source>
</evidence>
<keyword evidence="8" id="KW-1185">Reference proteome</keyword>
<dbReference type="RefSeq" id="WP_338684935.1">
    <property type="nucleotide sequence ID" value="NZ_AP024702.1"/>
</dbReference>
<evidence type="ECO:0000256" key="4">
    <source>
        <dbReference type="ARBA" id="ARBA00022833"/>
    </source>
</evidence>
<dbReference type="InterPro" id="IPR024079">
    <property type="entry name" value="MetalloPept_cat_dom_sf"/>
</dbReference>
<accession>A0ABM7RLC6</accession>
<keyword evidence="4" id="KW-0862">Zinc</keyword>
<evidence type="ECO:0000313" key="8">
    <source>
        <dbReference type="Proteomes" id="UP001374893"/>
    </source>
</evidence>
<evidence type="ECO:0000313" key="7">
    <source>
        <dbReference type="EMBL" id="BCX48619.1"/>
    </source>
</evidence>
<dbReference type="Pfam" id="PF00413">
    <property type="entry name" value="Peptidase_M10"/>
    <property type="match status" value="1"/>
</dbReference>
<proteinExistence type="predicted"/>
<keyword evidence="2" id="KW-0479">Metal-binding</keyword>
<dbReference type="Gene3D" id="3.40.390.10">
    <property type="entry name" value="Collagenase (Catalytic Domain)"/>
    <property type="match status" value="1"/>
</dbReference>
<evidence type="ECO:0000256" key="2">
    <source>
        <dbReference type="ARBA" id="ARBA00022723"/>
    </source>
</evidence>
<keyword evidence="1" id="KW-0645">Protease</keyword>
<feature type="chain" id="PRO_5045788711" evidence="5">
    <location>
        <begin position="22"/>
        <end position="384"/>
    </location>
</feature>
<dbReference type="EMBL" id="AP024702">
    <property type="protein sequence ID" value="BCX48619.1"/>
    <property type="molecule type" value="Genomic_DNA"/>
</dbReference>
<feature type="signal peptide" evidence="5">
    <location>
        <begin position="1"/>
        <end position="21"/>
    </location>
</feature>
<dbReference type="SUPFAM" id="SSF55486">
    <property type="entry name" value="Metalloproteases ('zincins'), catalytic domain"/>
    <property type="match status" value="1"/>
</dbReference>
<keyword evidence="5" id="KW-0732">Signal</keyword>
<dbReference type="SMART" id="SM00235">
    <property type="entry name" value="ZnMc"/>
    <property type="match status" value="1"/>
</dbReference>
<feature type="domain" description="Peptidase metallopeptidase" evidence="6">
    <location>
        <begin position="204"/>
        <end position="374"/>
    </location>
</feature>
<dbReference type="InterPro" id="IPR006026">
    <property type="entry name" value="Peptidase_Metallo"/>
</dbReference>
<name>A0ABM7RLC6_9BACT</name>
<protein>
    <submittedName>
        <fullName evidence="7">Peptidase M10</fullName>
    </submittedName>
</protein>
<evidence type="ECO:0000259" key="6">
    <source>
        <dbReference type="SMART" id="SM00235"/>
    </source>
</evidence>